<name>A0AAV9Z637_9AGAR</name>
<feature type="region of interest" description="Disordered" evidence="1">
    <location>
        <begin position="1"/>
        <end position="79"/>
    </location>
</feature>
<evidence type="ECO:0000256" key="1">
    <source>
        <dbReference type="SAM" id="MobiDB-lite"/>
    </source>
</evidence>
<proteinExistence type="predicted"/>
<accession>A0AAV9Z637</accession>
<dbReference type="EMBL" id="JAWWNJ010000193">
    <property type="protein sequence ID" value="KAK6972135.1"/>
    <property type="molecule type" value="Genomic_DNA"/>
</dbReference>
<comment type="caution">
    <text evidence="2">The sequence shown here is derived from an EMBL/GenBank/DDBJ whole genome shotgun (WGS) entry which is preliminary data.</text>
</comment>
<organism evidence="2 3">
    <name type="scientific">Favolaschia claudopus</name>
    <dbReference type="NCBI Taxonomy" id="2862362"/>
    <lineage>
        <taxon>Eukaryota</taxon>
        <taxon>Fungi</taxon>
        <taxon>Dikarya</taxon>
        <taxon>Basidiomycota</taxon>
        <taxon>Agaricomycotina</taxon>
        <taxon>Agaricomycetes</taxon>
        <taxon>Agaricomycetidae</taxon>
        <taxon>Agaricales</taxon>
        <taxon>Marasmiineae</taxon>
        <taxon>Mycenaceae</taxon>
        <taxon>Favolaschia</taxon>
    </lineage>
</organism>
<reference evidence="2 3" key="1">
    <citation type="journal article" date="2024" name="J Genomics">
        <title>Draft genome sequencing and assembly of Favolaschia claudopus CIRM-BRFM 2984 isolated from oak limbs.</title>
        <authorList>
            <person name="Navarro D."/>
            <person name="Drula E."/>
            <person name="Chaduli D."/>
            <person name="Cazenave R."/>
            <person name="Ahrendt S."/>
            <person name="Wang J."/>
            <person name="Lipzen A."/>
            <person name="Daum C."/>
            <person name="Barry K."/>
            <person name="Grigoriev I.V."/>
            <person name="Favel A."/>
            <person name="Rosso M.N."/>
            <person name="Martin F."/>
        </authorList>
    </citation>
    <scope>NUCLEOTIDE SEQUENCE [LARGE SCALE GENOMIC DNA]</scope>
    <source>
        <strain evidence="2 3">CIRM-BRFM 2984</strain>
    </source>
</reference>
<evidence type="ECO:0000313" key="3">
    <source>
        <dbReference type="Proteomes" id="UP001362999"/>
    </source>
</evidence>
<keyword evidence="3" id="KW-1185">Reference proteome</keyword>
<sequence length="79" mass="7886">MGHSSDAGIVADSDAADPGVRQGGGAAYNDFGVTQMGGGGGLPGSRPPADPANTANDRTDMNELSGYTRDRAAAQRGLH</sequence>
<dbReference type="Proteomes" id="UP001362999">
    <property type="component" value="Unassembled WGS sequence"/>
</dbReference>
<evidence type="ECO:0000313" key="2">
    <source>
        <dbReference type="EMBL" id="KAK6972135.1"/>
    </source>
</evidence>
<dbReference type="AlphaFoldDB" id="A0AAV9Z637"/>
<protein>
    <submittedName>
        <fullName evidence="2">Uncharacterized protein</fullName>
    </submittedName>
</protein>
<gene>
    <name evidence="2" type="ORF">R3P38DRAFT_3240515</name>
</gene>